<reference evidence="8" key="1">
    <citation type="submission" date="2021-03" db="EMBL/GenBank/DDBJ databases">
        <title>Comparative genomics and phylogenomic investigation of the class Geoglossomycetes provide insights into ecological specialization and systematics.</title>
        <authorList>
            <person name="Melie T."/>
            <person name="Pirro S."/>
            <person name="Miller A.N."/>
            <person name="Quandt A."/>
        </authorList>
    </citation>
    <scope>NUCLEOTIDE SEQUENCE</scope>
    <source>
        <strain evidence="8">GBOQ0MN5Z8</strain>
    </source>
</reference>
<evidence type="ECO:0000256" key="6">
    <source>
        <dbReference type="ARBA" id="ARBA00037226"/>
    </source>
</evidence>
<evidence type="ECO:0000256" key="5">
    <source>
        <dbReference type="ARBA" id="ARBA00023274"/>
    </source>
</evidence>
<dbReference type="GO" id="GO:0003735">
    <property type="term" value="F:structural constituent of ribosome"/>
    <property type="evidence" value="ECO:0007669"/>
    <property type="project" value="InterPro"/>
</dbReference>
<keyword evidence="5" id="KW-0687">Ribonucleoprotein</keyword>
<dbReference type="AlphaFoldDB" id="A0A9P8I3L2"/>
<dbReference type="Gene3D" id="3.30.1490.10">
    <property type="match status" value="1"/>
</dbReference>
<dbReference type="SUPFAM" id="SSF56047">
    <property type="entry name" value="Ribosomal protein S8"/>
    <property type="match status" value="1"/>
</dbReference>
<keyword evidence="4" id="KW-0496">Mitochondrion</keyword>
<keyword evidence="9" id="KW-1185">Reference proteome</keyword>
<dbReference type="GO" id="GO:1990904">
    <property type="term" value="C:ribonucleoprotein complex"/>
    <property type="evidence" value="ECO:0007669"/>
    <property type="project" value="UniProtKB-KW"/>
</dbReference>
<evidence type="ECO:0000313" key="9">
    <source>
        <dbReference type="Proteomes" id="UP000698800"/>
    </source>
</evidence>
<proteinExistence type="inferred from homology"/>
<evidence type="ECO:0000256" key="1">
    <source>
        <dbReference type="ARBA" id="ARBA00004173"/>
    </source>
</evidence>
<comment type="function">
    <text evidence="6">Component of the mitochondrial ribosome (mitoribosome), a dedicated translation machinery responsible for the synthesis of mitochondrial genome-encoded proteins, including at least some of the essential transmembrane subunits of the mitochondrial respiratory chain. The mitoribosomes are attached to the mitochondrial inner membrane and translation products are cotranslationally integrated into the membrane.</text>
</comment>
<dbReference type="GO" id="GO:0005840">
    <property type="term" value="C:ribosome"/>
    <property type="evidence" value="ECO:0007669"/>
    <property type="project" value="UniProtKB-KW"/>
</dbReference>
<accession>A0A9P8I3L2</accession>
<organism evidence="8 9">
    <name type="scientific">Glutinoglossum americanum</name>
    <dbReference type="NCBI Taxonomy" id="1670608"/>
    <lineage>
        <taxon>Eukaryota</taxon>
        <taxon>Fungi</taxon>
        <taxon>Dikarya</taxon>
        <taxon>Ascomycota</taxon>
        <taxon>Pezizomycotina</taxon>
        <taxon>Geoglossomycetes</taxon>
        <taxon>Geoglossales</taxon>
        <taxon>Geoglossaceae</taxon>
        <taxon>Glutinoglossum</taxon>
    </lineage>
</organism>
<dbReference type="Gene3D" id="3.30.1370.30">
    <property type="match status" value="1"/>
</dbReference>
<evidence type="ECO:0000313" key="8">
    <source>
        <dbReference type="EMBL" id="KAH0538252.1"/>
    </source>
</evidence>
<dbReference type="InterPro" id="IPR000630">
    <property type="entry name" value="Ribosomal_uS8"/>
</dbReference>
<dbReference type="GO" id="GO:0006412">
    <property type="term" value="P:translation"/>
    <property type="evidence" value="ECO:0007669"/>
    <property type="project" value="InterPro"/>
</dbReference>
<keyword evidence="3" id="KW-0689">Ribosomal protein</keyword>
<dbReference type="Pfam" id="PF00410">
    <property type="entry name" value="Ribosomal_S8"/>
    <property type="match status" value="1"/>
</dbReference>
<comment type="caution">
    <text evidence="8">The sequence shown here is derived from an EMBL/GenBank/DDBJ whole genome shotgun (WGS) entry which is preliminary data.</text>
</comment>
<protein>
    <recommendedName>
        <fullName evidence="7">Small ribosomal subunit protein uS8m</fullName>
    </recommendedName>
</protein>
<sequence length="157" mass="17298">MSLVSLSHLCSHLQNASRARLTTTQTPYTALHLSLLLHLQRSGFLSSLTLGTPRTPHDPAPVTQSNVSSRRLWVGLKYYPVTNEPLITKVSMVSKPTKRIWMGADGFGRLVRGGDEGCVRGLRNPGECLFVSTDRGVMEIREAARRKIGGMVLCRVV</sequence>
<gene>
    <name evidence="8" type="ORF">FGG08_005123</name>
</gene>
<evidence type="ECO:0000256" key="2">
    <source>
        <dbReference type="ARBA" id="ARBA00006471"/>
    </source>
</evidence>
<name>A0A9P8I3L2_9PEZI</name>
<comment type="subcellular location">
    <subcellularLocation>
        <location evidence="1">Mitochondrion</location>
    </subcellularLocation>
</comment>
<dbReference type="FunFam" id="3.30.1370.30:FF:000006">
    <property type="entry name" value="40S ribosomal protein S8"/>
    <property type="match status" value="1"/>
</dbReference>
<dbReference type="InterPro" id="IPR035987">
    <property type="entry name" value="Ribosomal_uS8_sf"/>
</dbReference>
<evidence type="ECO:0000256" key="3">
    <source>
        <dbReference type="ARBA" id="ARBA00022980"/>
    </source>
</evidence>
<dbReference type="OrthoDB" id="409928at2759"/>
<evidence type="ECO:0000256" key="4">
    <source>
        <dbReference type="ARBA" id="ARBA00023128"/>
    </source>
</evidence>
<dbReference type="EMBL" id="JAGHQL010000116">
    <property type="protein sequence ID" value="KAH0538252.1"/>
    <property type="molecule type" value="Genomic_DNA"/>
</dbReference>
<dbReference type="Proteomes" id="UP000698800">
    <property type="component" value="Unassembled WGS sequence"/>
</dbReference>
<dbReference type="FunFam" id="3.30.1490.10:FF:000005">
    <property type="entry name" value="Mitochondrial 40S ribosomal protein S8"/>
    <property type="match status" value="1"/>
</dbReference>
<dbReference type="GO" id="GO:0005739">
    <property type="term" value="C:mitochondrion"/>
    <property type="evidence" value="ECO:0007669"/>
    <property type="project" value="UniProtKB-SubCell"/>
</dbReference>
<evidence type="ECO:0000256" key="7">
    <source>
        <dbReference type="ARBA" id="ARBA00071383"/>
    </source>
</evidence>
<comment type="similarity">
    <text evidence="2">Belongs to the universal ribosomal protein uS8 family.</text>
</comment>